<dbReference type="OrthoDB" id="6402212at2"/>
<comment type="caution">
    <text evidence="1">The sequence shown here is derived from an EMBL/GenBank/DDBJ whole genome shotgun (WGS) entry which is preliminary data.</text>
</comment>
<accession>A0A5C5VR82</accession>
<reference evidence="1 2" key="1">
    <citation type="submission" date="2019-02" db="EMBL/GenBank/DDBJ databases">
        <title>Deep-cultivation of Planctomycetes and their phenomic and genomic characterization uncovers novel biology.</title>
        <authorList>
            <person name="Wiegand S."/>
            <person name="Jogler M."/>
            <person name="Boedeker C."/>
            <person name="Pinto D."/>
            <person name="Vollmers J."/>
            <person name="Rivas-Marin E."/>
            <person name="Kohn T."/>
            <person name="Peeters S.H."/>
            <person name="Heuer A."/>
            <person name="Rast P."/>
            <person name="Oberbeckmann S."/>
            <person name="Bunk B."/>
            <person name="Jeske O."/>
            <person name="Meyerdierks A."/>
            <person name="Storesund J.E."/>
            <person name="Kallscheuer N."/>
            <person name="Luecker S."/>
            <person name="Lage O.M."/>
            <person name="Pohl T."/>
            <person name="Merkel B.J."/>
            <person name="Hornburger P."/>
            <person name="Mueller R.-W."/>
            <person name="Bruemmer F."/>
            <person name="Labrenz M."/>
            <person name="Spormann A.M."/>
            <person name="Op Den Camp H."/>
            <person name="Overmann J."/>
            <person name="Amann R."/>
            <person name="Jetten M.S.M."/>
            <person name="Mascher T."/>
            <person name="Medema M.H."/>
            <person name="Devos D.P."/>
            <person name="Kaster A.-K."/>
            <person name="Ovreas L."/>
            <person name="Rohde M."/>
            <person name="Galperin M.Y."/>
            <person name="Jogler C."/>
        </authorList>
    </citation>
    <scope>NUCLEOTIDE SEQUENCE [LARGE SCALE GENOMIC DNA]</scope>
    <source>
        <strain evidence="1 2">Pla111</strain>
    </source>
</reference>
<evidence type="ECO:0000313" key="1">
    <source>
        <dbReference type="EMBL" id="TWT40062.1"/>
    </source>
</evidence>
<keyword evidence="2" id="KW-1185">Reference proteome</keyword>
<proteinExistence type="predicted"/>
<dbReference type="Proteomes" id="UP000318995">
    <property type="component" value="Unassembled WGS sequence"/>
</dbReference>
<gene>
    <name evidence="1" type="ORF">Pla111_34670</name>
</gene>
<organism evidence="1 2">
    <name type="scientific">Botrimarina hoheduenensis</name>
    <dbReference type="NCBI Taxonomy" id="2528000"/>
    <lineage>
        <taxon>Bacteria</taxon>
        <taxon>Pseudomonadati</taxon>
        <taxon>Planctomycetota</taxon>
        <taxon>Planctomycetia</taxon>
        <taxon>Pirellulales</taxon>
        <taxon>Lacipirellulaceae</taxon>
        <taxon>Botrimarina</taxon>
    </lineage>
</organism>
<protein>
    <submittedName>
        <fullName evidence="1">Uncharacterized protein</fullName>
    </submittedName>
</protein>
<dbReference type="AlphaFoldDB" id="A0A5C5VR82"/>
<name>A0A5C5VR82_9BACT</name>
<evidence type="ECO:0000313" key="2">
    <source>
        <dbReference type="Proteomes" id="UP000318995"/>
    </source>
</evidence>
<sequence length="92" mass="10404">MDEPKLLRCIKLTSAHRPTGKTQHFHGDALLPPPTELRIVQYSSDTGYYLFYCDESGAEMTDTYHDSVQEAMDQAEFEFGITAAEWSEAEPS</sequence>
<dbReference type="EMBL" id="SJPH01000016">
    <property type="protein sequence ID" value="TWT40062.1"/>
    <property type="molecule type" value="Genomic_DNA"/>
</dbReference>